<keyword evidence="2" id="KW-1185">Reference proteome</keyword>
<proteinExistence type="predicted"/>
<sequence>MNTCGGMQNKDTNNGSVDNDRYAKEIDLLMNELMIKLEEFNGNISYVISYLDSKNRSSTVKPTQIQLNYLFNKFEILIKITKKVTNEAKEEIKSQNEIGQVPQQLFLICILLYYKNKNKKE</sequence>
<protein>
    <submittedName>
        <fullName evidence="1">Uncharacterized protein</fullName>
    </submittedName>
</protein>
<gene>
    <name evidence="1" type="ORF">RFI_22717</name>
</gene>
<dbReference type="EMBL" id="ASPP01019880">
    <property type="protein sequence ID" value="ETO14652.1"/>
    <property type="molecule type" value="Genomic_DNA"/>
</dbReference>
<accession>X6MMI8</accession>
<evidence type="ECO:0000313" key="2">
    <source>
        <dbReference type="Proteomes" id="UP000023152"/>
    </source>
</evidence>
<name>X6MMI8_RETFI</name>
<dbReference type="AlphaFoldDB" id="X6MMI8"/>
<evidence type="ECO:0000313" key="1">
    <source>
        <dbReference type="EMBL" id="ETO14652.1"/>
    </source>
</evidence>
<dbReference type="Proteomes" id="UP000023152">
    <property type="component" value="Unassembled WGS sequence"/>
</dbReference>
<comment type="caution">
    <text evidence="1">The sequence shown here is derived from an EMBL/GenBank/DDBJ whole genome shotgun (WGS) entry which is preliminary data.</text>
</comment>
<reference evidence="1 2" key="1">
    <citation type="journal article" date="2013" name="Curr. Biol.">
        <title>The Genome of the Foraminiferan Reticulomyxa filosa.</title>
        <authorList>
            <person name="Glockner G."/>
            <person name="Hulsmann N."/>
            <person name="Schleicher M."/>
            <person name="Noegel A.A."/>
            <person name="Eichinger L."/>
            <person name="Gallinger C."/>
            <person name="Pawlowski J."/>
            <person name="Sierra R."/>
            <person name="Euteneuer U."/>
            <person name="Pillet L."/>
            <person name="Moustafa A."/>
            <person name="Platzer M."/>
            <person name="Groth M."/>
            <person name="Szafranski K."/>
            <person name="Schliwa M."/>
        </authorList>
    </citation>
    <scope>NUCLEOTIDE SEQUENCE [LARGE SCALE GENOMIC DNA]</scope>
</reference>
<organism evidence="1 2">
    <name type="scientific">Reticulomyxa filosa</name>
    <dbReference type="NCBI Taxonomy" id="46433"/>
    <lineage>
        <taxon>Eukaryota</taxon>
        <taxon>Sar</taxon>
        <taxon>Rhizaria</taxon>
        <taxon>Retaria</taxon>
        <taxon>Foraminifera</taxon>
        <taxon>Monothalamids</taxon>
        <taxon>Reticulomyxidae</taxon>
        <taxon>Reticulomyxa</taxon>
    </lineage>
</organism>